<feature type="compositionally biased region" description="Basic and acidic residues" evidence="1">
    <location>
        <begin position="11"/>
        <end position="21"/>
    </location>
</feature>
<dbReference type="EMBL" id="LFMY01000014">
    <property type="protein sequence ID" value="OKL56447.1"/>
    <property type="molecule type" value="Genomic_DNA"/>
</dbReference>
<evidence type="ECO:0000313" key="3">
    <source>
        <dbReference type="Proteomes" id="UP000214365"/>
    </source>
</evidence>
<gene>
    <name evidence="2" type="ORF">UA08_08223</name>
</gene>
<dbReference type="AlphaFoldDB" id="A0A225ASM5"/>
<proteinExistence type="predicted"/>
<organism evidence="2 3">
    <name type="scientific">Talaromyces atroroseus</name>
    <dbReference type="NCBI Taxonomy" id="1441469"/>
    <lineage>
        <taxon>Eukaryota</taxon>
        <taxon>Fungi</taxon>
        <taxon>Dikarya</taxon>
        <taxon>Ascomycota</taxon>
        <taxon>Pezizomycotina</taxon>
        <taxon>Eurotiomycetes</taxon>
        <taxon>Eurotiomycetidae</taxon>
        <taxon>Eurotiales</taxon>
        <taxon>Trichocomaceae</taxon>
        <taxon>Talaromyces</taxon>
        <taxon>Talaromyces sect. Trachyspermi</taxon>
    </lineage>
</organism>
<sequence>MDILRWRRKKEVSSRMDDRFGDPSISAPTQGSWNEMPPLRPVKTELAPTDKVGRFKSFLRSHTVDSPDYSISTVERANFPRHPMVDMQNHQRSVSVDRIQERMNNNSHGNGSTSRPRLSSSPQVHRVSSYDSLTGSDEDESEHNGHGRDSRDRRDRRDMVRHSRSRSQEEHWQAHLQHKAPHRNAQHKSPPLSSTAIMRRYSSQSESTRTYNSTPSTATFSSQHTSVTTPGLHGFSGSLVPPLLKEEEYYPGLNHYAHEPLPPIPSIRNNRAGTRTSPSSSPPSASNSASRGYSRGARSNKRHHTVPVGPQELVPSNDELWGY</sequence>
<reference evidence="2 3" key="1">
    <citation type="submission" date="2015-06" db="EMBL/GenBank/DDBJ databases">
        <title>Talaromyces atroroseus IBT 11181 draft genome.</title>
        <authorList>
            <person name="Rasmussen K.B."/>
            <person name="Rasmussen S."/>
            <person name="Petersen B."/>
            <person name="Sicheritz-Ponten T."/>
            <person name="Mortensen U.H."/>
            <person name="Thrane U."/>
        </authorList>
    </citation>
    <scope>NUCLEOTIDE SEQUENCE [LARGE SCALE GENOMIC DNA]</scope>
    <source>
        <strain evidence="2 3">IBT 11181</strain>
    </source>
</reference>
<dbReference type="RefSeq" id="XP_020116568.1">
    <property type="nucleotide sequence ID" value="XM_020263122.1"/>
</dbReference>
<feature type="compositionally biased region" description="Polar residues" evidence="1">
    <location>
        <begin position="191"/>
        <end position="229"/>
    </location>
</feature>
<keyword evidence="3" id="KW-1185">Reference proteome</keyword>
<feature type="region of interest" description="Disordered" evidence="1">
    <location>
        <begin position="1"/>
        <end position="39"/>
    </location>
</feature>
<accession>A0A225ASM5</accession>
<evidence type="ECO:0000313" key="2">
    <source>
        <dbReference type="EMBL" id="OKL56447.1"/>
    </source>
</evidence>
<feature type="compositionally biased region" description="Low complexity" evidence="1">
    <location>
        <begin position="277"/>
        <end position="297"/>
    </location>
</feature>
<protein>
    <submittedName>
        <fullName evidence="2">Uncharacterized protein</fullName>
    </submittedName>
</protein>
<feature type="compositionally biased region" description="Basic and acidic residues" evidence="1">
    <location>
        <begin position="142"/>
        <end position="173"/>
    </location>
</feature>
<name>A0A225ASM5_TALAT</name>
<feature type="compositionally biased region" description="Basic residues" evidence="1">
    <location>
        <begin position="1"/>
        <end position="10"/>
    </location>
</feature>
<feature type="region of interest" description="Disordered" evidence="1">
    <location>
        <begin position="257"/>
        <end position="323"/>
    </location>
</feature>
<dbReference type="Proteomes" id="UP000214365">
    <property type="component" value="Unassembled WGS sequence"/>
</dbReference>
<feature type="compositionally biased region" description="Polar residues" evidence="1">
    <location>
        <begin position="267"/>
        <end position="276"/>
    </location>
</feature>
<dbReference type="OrthoDB" id="4356069at2759"/>
<feature type="region of interest" description="Disordered" evidence="1">
    <location>
        <begin position="103"/>
        <end position="234"/>
    </location>
</feature>
<comment type="caution">
    <text evidence="2">The sequence shown here is derived from an EMBL/GenBank/DDBJ whole genome shotgun (WGS) entry which is preliminary data.</text>
</comment>
<feature type="compositionally biased region" description="Polar residues" evidence="1">
    <location>
        <begin position="103"/>
        <end position="123"/>
    </location>
</feature>
<feature type="compositionally biased region" description="Basic residues" evidence="1">
    <location>
        <begin position="176"/>
        <end position="186"/>
    </location>
</feature>
<dbReference type="GeneID" id="31007979"/>
<evidence type="ECO:0000256" key="1">
    <source>
        <dbReference type="SAM" id="MobiDB-lite"/>
    </source>
</evidence>